<dbReference type="GO" id="GO:0008270">
    <property type="term" value="F:zinc ion binding"/>
    <property type="evidence" value="ECO:0007669"/>
    <property type="project" value="InterPro"/>
</dbReference>
<organism evidence="6 7">
    <name type="scientific">Coleophoma cylindrospora</name>
    <dbReference type="NCBI Taxonomy" id="1849047"/>
    <lineage>
        <taxon>Eukaryota</taxon>
        <taxon>Fungi</taxon>
        <taxon>Dikarya</taxon>
        <taxon>Ascomycota</taxon>
        <taxon>Pezizomycotina</taxon>
        <taxon>Leotiomycetes</taxon>
        <taxon>Helotiales</taxon>
        <taxon>Dermateaceae</taxon>
        <taxon>Coleophoma</taxon>
    </lineage>
</organism>
<evidence type="ECO:0000256" key="3">
    <source>
        <dbReference type="ARBA" id="ARBA00023242"/>
    </source>
</evidence>
<feature type="domain" description="Zn(2)-C6 fungal-type" evidence="5">
    <location>
        <begin position="22"/>
        <end position="54"/>
    </location>
</feature>
<evidence type="ECO:0000256" key="4">
    <source>
        <dbReference type="SAM" id="MobiDB-lite"/>
    </source>
</evidence>
<dbReference type="InterPro" id="IPR007219">
    <property type="entry name" value="XnlR_reg_dom"/>
</dbReference>
<keyword evidence="2" id="KW-0479">Metal-binding</keyword>
<reference evidence="6 7" key="1">
    <citation type="journal article" date="2018" name="IMA Fungus">
        <title>IMA Genome-F 9: Draft genome sequence of Annulohypoxylon stygium, Aspergillus mulundensis, Berkeleyomyces basicola (syn. Thielaviopsis basicola), Ceratocystis smalleyi, two Cercospora beticola strains, Coleophoma cylindrospora, Fusarium fracticaudum, Phialophora cf. hyalina, and Morchella septimelata.</title>
        <authorList>
            <person name="Wingfield B.D."/>
            <person name="Bills G.F."/>
            <person name="Dong Y."/>
            <person name="Huang W."/>
            <person name="Nel W.J."/>
            <person name="Swalarsk-Parry B.S."/>
            <person name="Vaghefi N."/>
            <person name="Wilken P.M."/>
            <person name="An Z."/>
            <person name="de Beer Z.W."/>
            <person name="De Vos L."/>
            <person name="Chen L."/>
            <person name="Duong T.A."/>
            <person name="Gao Y."/>
            <person name="Hammerbacher A."/>
            <person name="Kikkert J.R."/>
            <person name="Li Y."/>
            <person name="Li H."/>
            <person name="Li K."/>
            <person name="Li Q."/>
            <person name="Liu X."/>
            <person name="Ma X."/>
            <person name="Naidoo K."/>
            <person name="Pethybridge S.J."/>
            <person name="Sun J."/>
            <person name="Steenkamp E.T."/>
            <person name="van der Nest M.A."/>
            <person name="van Wyk S."/>
            <person name="Wingfield M.J."/>
            <person name="Xiong C."/>
            <person name="Yue Q."/>
            <person name="Zhang X."/>
        </authorList>
    </citation>
    <scope>NUCLEOTIDE SEQUENCE [LARGE SCALE GENOMIC DNA]</scope>
    <source>
        <strain evidence="6 7">BP6252</strain>
    </source>
</reference>
<dbReference type="GO" id="GO:0000981">
    <property type="term" value="F:DNA-binding transcription factor activity, RNA polymerase II-specific"/>
    <property type="evidence" value="ECO:0007669"/>
    <property type="project" value="InterPro"/>
</dbReference>
<dbReference type="InterPro" id="IPR036864">
    <property type="entry name" value="Zn2-C6_fun-type_DNA-bd_sf"/>
</dbReference>
<evidence type="ECO:0000259" key="5">
    <source>
        <dbReference type="PROSITE" id="PS50048"/>
    </source>
</evidence>
<dbReference type="PANTHER" id="PTHR31001:SF40">
    <property type="entry name" value="ZN(II)2CYS6 TRANSCRIPTION FACTOR (EUROFUNG)"/>
    <property type="match status" value="1"/>
</dbReference>
<dbReference type="PROSITE" id="PS50048">
    <property type="entry name" value="ZN2_CY6_FUNGAL_2"/>
    <property type="match status" value="1"/>
</dbReference>
<evidence type="ECO:0000313" key="6">
    <source>
        <dbReference type="EMBL" id="RDW63333.1"/>
    </source>
</evidence>
<dbReference type="Pfam" id="PF04082">
    <property type="entry name" value="Fungal_trans"/>
    <property type="match status" value="1"/>
</dbReference>
<dbReference type="GO" id="GO:0005634">
    <property type="term" value="C:nucleus"/>
    <property type="evidence" value="ECO:0007669"/>
    <property type="project" value="UniProtKB-SubCell"/>
</dbReference>
<proteinExistence type="predicted"/>
<dbReference type="SMART" id="SM00066">
    <property type="entry name" value="GAL4"/>
    <property type="match status" value="1"/>
</dbReference>
<keyword evidence="3" id="KW-0539">Nucleus</keyword>
<dbReference type="CDD" id="cd00067">
    <property type="entry name" value="GAL4"/>
    <property type="match status" value="1"/>
</dbReference>
<dbReference type="InterPro" id="IPR001138">
    <property type="entry name" value="Zn2Cys6_DnaBD"/>
</dbReference>
<dbReference type="PANTHER" id="PTHR31001">
    <property type="entry name" value="UNCHARACTERIZED TRANSCRIPTIONAL REGULATORY PROTEIN"/>
    <property type="match status" value="1"/>
</dbReference>
<evidence type="ECO:0000256" key="1">
    <source>
        <dbReference type="ARBA" id="ARBA00004123"/>
    </source>
</evidence>
<dbReference type="InterPro" id="IPR050613">
    <property type="entry name" value="Sec_Metabolite_Reg"/>
</dbReference>
<dbReference type="Pfam" id="PF00172">
    <property type="entry name" value="Zn_clus"/>
    <property type="match status" value="1"/>
</dbReference>
<accession>A0A3D8QND1</accession>
<dbReference type="SUPFAM" id="SSF57701">
    <property type="entry name" value="Zn2/Cys6 DNA-binding domain"/>
    <property type="match status" value="1"/>
</dbReference>
<dbReference type="EMBL" id="PDLM01000013">
    <property type="protein sequence ID" value="RDW63333.1"/>
    <property type="molecule type" value="Genomic_DNA"/>
</dbReference>
<evidence type="ECO:0000256" key="2">
    <source>
        <dbReference type="ARBA" id="ARBA00022723"/>
    </source>
</evidence>
<feature type="region of interest" description="Disordered" evidence="4">
    <location>
        <begin position="1"/>
        <end position="21"/>
    </location>
</feature>
<comment type="subcellular location">
    <subcellularLocation>
        <location evidence="1">Nucleus</location>
    </subcellularLocation>
</comment>
<dbReference type="Proteomes" id="UP000256645">
    <property type="component" value="Unassembled WGS sequence"/>
</dbReference>
<dbReference type="OrthoDB" id="2406834at2759"/>
<keyword evidence="7" id="KW-1185">Reference proteome</keyword>
<gene>
    <name evidence="6" type="ORF">BP6252_10878</name>
</gene>
<evidence type="ECO:0000313" key="7">
    <source>
        <dbReference type="Proteomes" id="UP000256645"/>
    </source>
</evidence>
<comment type="caution">
    <text evidence="6">The sequence shown here is derived from an EMBL/GenBank/DDBJ whole genome shotgun (WGS) entry which is preliminary data.</text>
</comment>
<sequence>MDNQPLAQLPVSKPSSSRQPVSCEQCRQRKIKCSRTRAPCDSCRRRRIPDSCYYAVDHGNAGGGSGARYGSPTAHQDLLARISHLEEVILRQAHGGSPSIVADSARNPLRSQSTDAADAAPWSNLSSGSSSHEETLYSVATPVSPQSPPFVVLATSLDGNIHQRTNALEWNSVFANTRLAPHALTVLDEKSTSNESGFPFTESQAPNTKDLIGYLPPTQQTEYLKNKYFEVFSPLFHVLHDPSFHMTYAKFTNDPSSVPPSWLAILFILLSLAVSALGDDDPILKDLARGTNPSRNIQDLAKRYRDASMKCLSRQGVFWGRHNLQSLQALIMLGYAMSHCQENTWVLLGMTHHVAIALACNIDPDMLHLDHVQSEERRRCWAALMMLYTIQSTAFGNLNPLSQIPNEVTLPADVNDIDITPSGINRVSSRGPTQMSYLLFKFRLYNIAASICTTVFSFTKSSSPPDLRIIQSLDRKICLVQESWDARYQADISCPYGSPNMALPIHHQVHLHILHGYAHQLFLLLHRPFFAQSILGLEIPNASQIRCIASAEALLDIHRILCETPTYRPFLWYTYGLGSFHAFHAAAVLAVACLVPSYSPQWARFTTMLKEVLARFEAAGERSIICVRAARVVKLLMNRKIPLANDTQTMSTHLTDTSVFKLLDTDSASSNPPVFKDVQNSSESTDDLNHQLKFFAERMQPQQWLGPNSMAWNEWDECFL</sequence>
<dbReference type="GO" id="GO:0006351">
    <property type="term" value="P:DNA-templated transcription"/>
    <property type="evidence" value="ECO:0007669"/>
    <property type="project" value="InterPro"/>
</dbReference>
<name>A0A3D8QND1_9HELO</name>
<dbReference type="Gene3D" id="4.10.240.10">
    <property type="entry name" value="Zn(2)-C6 fungal-type DNA-binding domain"/>
    <property type="match status" value="1"/>
</dbReference>
<feature type="region of interest" description="Disordered" evidence="4">
    <location>
        <begin position="99"/>
        <end position="127"/>
    </location>
</feature>
<dbReference type="PROSITE" id="PS00463">
    <property type="entry name" value="ZN2_CY6_FUNGAL_1"/>
    <property type="match status" value="1"/>
</dbReference>
<dbReference type="STRING" id="1849047.A0A3D8QND1"/>
<dbReference type="AlphaFoldDB" id="A0A3D8QND1"/>
<protein>
    <recommendedName>
        <fullName evidence="5">Zn(2)-C6 fungal-type domain-containing protein</fullName>
    </recommendedName>
</protein>
<dbReference type="CDD" id="cd12148">
    <property type="entry name" value="fungal_TF_MHR"/>
    <property type="match status" value="1"/>
</dbReference>
<dbReference type="GO" id="GO:0003677">
    <property type="term" value="F:DNA binding"/>
    <property type="evidence" value="ECO:0007669"/>
    <property type="project" value="InterPro"/>
</dbReference>